<protein>
    <submittedName>
        <fullName evidence="1">Uncharacterized protein</fullName>
    </submittedName>
</protein>
<organism evidence="1 2">
    <name type="scientific">Cirrhinus mrigala</name>
    <name type="common">Mrigala</name>
    <dbReference type="NCBI Taxonomy" id="683832"/>
    <lineage>
        <taxon>Eukaryota</taxon>
        <taxon>Metazoa</taxon>
        <taxon>Chordata</taxon>
        <taxon>Craniata</taxon>
        <taxon>Vertebrata</taxon>
        <taxon>Euteleostomi</taxon>
        <taxon>Actinopterygii</taxon>
        <taxon>Neopterygii</taxon>
        <taxon>Teleostei</taxon>
        <taxon>Ostariophysi</taxon>
        <taxon>Cypriniformes</taxon>
        <taxon>Cyprinidae</taxon>
        <taxon>Labeoninae</taxon>
        <taxon>Labeonini</taxon>
        <taxon>Cirrhinus</taxon>
    </lineage>
</organism>
<feature type="non-terminal residue" evidence="1">
    <location>
        <position position="52"/>
    </location>
</feature>
<evidence type="ECO:0000313" key="1">
    <source>
        <dbReference type="EMBL" id="KAL0161872.1"/>
    </source>
</evidence>
<dbReference type="EMBL" id="JAMKFB020000021">
    <property type="protein sequence ID" value="KAL0161872.1"/>
    <property type="molecule type" value="Genomic_DNA"/>
</dbReference>
<keyword evidence="2" id="KW-1185">Reference proteome</keyword>
<dbReference type="Proteomes" id="UP001529510">
    <property type="component" value="Unassembled WGS sequence"/>
</dbReference>
<feature type="non-terminal residue" evidence="1">
    <location>
        <position position="1"/>
    </location>
</feature>
<accession>A0ABD0NJL9</accession>
<proteinExistence type="predicted"/>
<sequence>RERSDVCTEMSRISRACLCHVAAGEELEFRLYTELNPDDSLCTYTELWNSSS</sequence>
<comment type="caution">
    <text evidence="1">The sequence shown here is derived from an EMBL/GenBank/DDBJ whole genome shotgun (WGS) entry which is preliminary data.</text>
</comment>
<evidence type="ECO:0000313" key="2">
    <source>
        <dbReference type="Proteomes" id="UP001529510"/>
    </source>
</evidence>
<dbReference type="AlphaFoldDB" id="A0ABD0NJL9"/>
<reference evidence="1 2" key="1">
    <citation type="submission" date="2024-05" db="EMBL/GenBank/DDBJ databases">
        <title>Genome sequencing and assembly of Indian major carp, Cirrhinus mrigala (Hamilton, 1822).</title>
        <authorList>
            <person name="Mohindra V."/>
            <person name="Chowdhury L.M."/>
            <person name="Lal K."/>
            <person name="Jena J.K."/>
        </authorList>
    </citation>
    <scope>NUCLEOTIDE SEQUENCE [LARGE SCALE GENOMIC DNA]</scope>
    <source>
        <strain evidence="1">CM1030</strain>
        <tissue evidence="1">Blood</tissue>
    </source>
</reference>
<gene>
    <name evidence="1" type="ORF">M9458_041268</name>
</gene>
<name>A0ABD0NJL9_CIRMR</name>